<comment type="subunit">
    <text evidence="3">Binds to multiple calmodulin (CaM) in the presence of Ca(2+) and CaM-like proteins.</text>
</comment>
<gene>
    <name evidence="6" type="ORF">DCAR_009937</name>
</gene>
<feature type="compositionally biased region" description="Polar residues" evidence="4">
    <location>
        <begin position="744"/>
        <end position="778"/>
    </location>
</feature>
<evidence type="ECO:0000256" key="2">
    <source>
        <dbReference type="ARBA" id="ARBA00024341"/>
    </source>
</evidence>
<sequence length="778" mass="86277">MYYVVDLIYRIDGFRLVTSLPYQKSKASTDKRGWSFGKRSARHRVLSNTVISEIPSSDSKEIPEPACADYQIQTRAAIPEKSSDVERTEEMLQLSASINSKFPESVAVAEVDTKLDIQPDESVVTVIQTAIRKVLAERELSKQKNIVKLQAAVRGHLVRRHAVGSLRCVQAIIKMQVLVRARRTRLSAVESTDEEKLHEKLEKYNHTQKVDRNSGAKPDLAHTSIEKLLSNRFARQLLESSPRTKSMNIKCDPLRPDSAWKWLERWVSVSPLEIEQSPKSEPVTEIKEHEVMKLPERHVETTCPAEEGAESTDLRYQGTMAAVPCFNPDTTEAIVPSEIEPNLVNQNFEQPQPEFLDLIKSTENLHQLPDKDKASDSSPQVEPKSLSSKPDLEEQPKRSMKRVASEEPETEGRKFVYGSRKASNAAFIAVQSKFEDLTSASNSGKSVNISNQESELKTCEDTVASVDDSFKARDTSLADCAVSSVTKVVVGESECGTELSISSTLDSPDQSEIGAVDEQEVHIAQEAVENPKNTTNIVFEARVDEPIKLDTDLANPITTQLEKHITDEEVVTAESLKPDDRLEENTSDTQIKLEHEAVNQMCKSSPEASPRSRATVQESQTTPSSQVSTKSKKSRSEKYGSSQKRKSLSVGKRSPLPSNDSGVRSSLELLPKDQRSGKRRNSFGSAKADQVDQEPRDSSSSQSVPSYMQATESARAKAYANISPRSSPDVQDKELYIKKRHSLPGTNGRQGSPRIQRSMSQAQQSTKGNGSNPSQGIF</sequence>
<evidence type="ECO:0000256" key="1">
    <source>
        <dbReference type="ARBA" id="ARBA00022860"/>
    </source>
</evidence>
<evidence type="ECO:0000256" key="4">
    <source>
        <dbReference type="SAM" id="MobiDB-lite"/>
    </source>
</evidence>
<dbReference type="STRING" id="79200.A0A162AHL7"/>
<proteinExistence type="inferred from homology"/>
<feature type="region of interest" description="Disordered" evidence="4">
    <location>
        <begin position="599"/>
        <end position="778"/>
    </location>
</feature>
<comment type="similarity">
    <text evidence="2">Belongs to the IQD family.</text>
</comment>
<organism evidence="6">
    <name type="scientific">Daucus carota subsp. sativus</name>
    <name type="common">Carrot</name>
    <dbReference type="NCBI Taxonomy" id="79200"/>
    <lineage>
        <taxon>Eukaryota</taxon>
        <taxon>Viridiplantae</taxon>
        <taxon>Streptophyta</taxon>
        <taxon>Embryophyta</taxon>
        <taxon>Tracheophyta</taxon>
        <taxon>Spermatophyta</taxon>
        <taxon>Magnoliopsida</taxon>
        <taxon>eudicotyledons</taxon>
        <taxon>Gunneridae</taxon>
        <taxon>Pentapetalae</taxon>
        <taxon>asterids</taxon>
        <taxon>campanulids</taxon>
        <taxon>Apiales</taxon>
        <taxon>Apiaceae</taxon>
        <taxon>Apioideae</taxon>
        <taxon>Scandiceae</taxon>
        <taxon>Daucinae</taxon>
        <taxon>Daucus</taxon>
        <taxon>Daucus sect. Daucus</taxon>
    </lineage>
</organism>
<dbReference type="PROSITE" id="PS50096">
    <property type="entry name" value="IQ"/>
    <property type="match status" value="1"/>
</dbReference>
<feature type="region of interest" description="Disordered" evidence="4">
    <location>
        <begin position="368"/>
        <end position="412"/>
    </location>
</feature>
<dbReference type="Pfam" id="PF00612">
    <property type="entry name" value="IQ"/>
    <property type="match status" value="1"/>
</dbReference>
<dbReference type="GO" id="GO:0005516">
    <property type="term" value="F:calmodulin binding"/>
    <property type="evidence" value="ECO:0007669"/>
    <property type="project" value="UniProtKB-KW"/>
</dbReference>
<feature type="compositionally biased region" description="Polar residues" evidence="4">
    <location>
        <begin position="601"/>
        <end position="629"/>
    </location>
</feature>
<dbReference type="AlphaFoldDB" id="A0A162AHL7"/>
<keyword evidence="1" id="KW-0112">Calmodulin-binding</keyword>
<evidence type="ECO:0000313" key="6">
    <source>
        <dbReference type="EMBL" id="KZN01183.1"/>
    </source>
</evidence>
<evidence type="ECO:0000259" key="5">
    <source>
        <dbReference type="Pfam" id="PF13178"/>
    </source>
</evidence>
<accession>A0A162AHL7</accession>
<dbReference type="PANTHER" id="PTHR32295:SF154">
    <property type="entry name" value="PROTEIN IQ-DOMAIN 32"/>
    <property type="match status" value="1"/>
</dbReference>
<evidence type="ECO:0000256" key="3">
    <source>
        <dbReference type="ARBA" id="ARBA00024378"/>
    </source>
</evidence>
<feature type="domain" description="DUF4005" evidence="5">
    <location>
        <begin position="693"/>
        <end position="765"/>
    </location>
</feature>
<dbReference type="OMA" id="LMIQSHP"/>
<reference evidence="6" key="1">
    <citation type="journal article" date="2016" name="Nat. Genet.">
        <title>A high-quality carrot genome assembly provides new insights into carotenoid accumulation and asterid genome evolution.</title>
        <authorList>
            <person name="Iorizzo M."/>
            <person name="Ellison S."/>
            <person name="Senalik D."/>
            <person name="Zeng P."/>
            <person name="Satapoomin P."/>
            <person name="Huang J."/>
            <person name="Bowman M."/>
            <person name="Iovene M."/>
            <person name="Sanseverino W."/>
            <person name="Cavagnaro P."/>
            <person name="Yildiz M."/>
            <person name="Macko-Podgorni A."/>
            <person name="Moranska E."/>
            <person name="Grzebelus E."/>
            <person name="Grzebelus D."/>
            <person name="Ashrafi H."/>
            <person name="Zheng Z."/>
            <person name="Cheng S."/>
            <person name="Spooner D."/>
            <person name="Van Deynze A."/>
            <person name="Simon P."/>
        </authorList>
    </citation>
    <scope>NUCLEOTIDE SEQUENCE [LARGE SCALE GENOMIC DNA]</scope>
    <source>
        <tissue evidence="6">Leaf</tissue>
    </source>
</reference>
<name>A0A162AHL7_DAUCS</name>
<feature type="compositionally biased region" description="Polar residues" evidence="4">
    <location>
        <begin position="376"/>
        <end position="388"/>
    </location>
</feature>
<dbReference type="InterPro" id="IPR025064">
    <property type="entry name" value="DUF4005"/>
</dbReference>
<dbReference type="PANTHER" id="PTHR32295">
    <property type="entry name" value="IQ-DOMAIN 5-RELATED"/>
    <property type="match status" value="1"/>
</dbReference>
<dbReference type="Gene3D" id="1.20.5.190">
    <property type="match status" value="1"/>
</dbReference>
<dbReference type="Gramene" id="KZN01183">
    <property type="protein sequence ID" value="KZN01183"/>
    <property type="gene ID" value="DCAR_009937"/>
</dbReference>
<dbReference type="Pfam" id="PF13178">
    <property type="entry name" value="DUF4005"/>
    <property type="match status" value="1"/>
</dbReference>
<protein>
    <recommendedName>
        <fullName evidence="5">DUF4005 domain-containing protein</fullName>
    </recommendedName>
</protein>
<dbReference type="EMBL" id="LNRQ01000003">
    <property type="protein sequence ID" value="KZN01183.1"/>
    <property type="molecule type" value="Genomic_DNA"/>
</dbReference>
<dbReference type="InterPro" id="IPR000048">
    <property type="entry name" value="IQ_motif_EF-hand-BS"/>
</dbReference>
<comment type="caution">
    <text evidence="6">The sequence shown here is derived from an EMBL/GenBank/DDBJ whole genome shotgun (WGS) entry which is preliminary data.</text>
</comment>